<evidence type="ECO:0000313" key="15">
    <source>
        <dbReference type="Proteomes" id="UP000694562"/>
    </source>
</evidence>
<feature type="compositionally biased region" description="Low complexity" evidence="10">
    <location>
        <begin position="1179"/>
        <end position="1208"/>
    </location>
</feature>
<evidence type="ECO:0000256" key="10">
    <source>
        <dbReference type="SAM" id="MobiDB-lite"/>
    </source>
</evidence>
<feature type="domain" description="EGF-like" evidence="13">
    <location>
        <begin position="1592"/>
        <end position="1630"/>
    </location>
</feature>
<feature type="region of interest" description="Disordered" evidence="10">
    <location>
        <begin position="1135"/>
        <end position="1156"/>
    </location>
</feature>
<feature type="compositionally biased region" description="Polar residues" evidence="10">
    <location>
        <begin position="950"/>
        <end position="965"/>
    </location>
</feature>
<feature type="compositionally biased region" description="Low complexity" evidence="10">
    <location>
        <begin position="478"/>
        <end position="499"/>
    </location>
</feature>
<feature type="compositionally biased region" description="Low complexity" evidence="10">
    <location>
        <begin position="761"/>
        <end position="774"/>
    </location>
</feature>
<protein>
    <submittedName>
        <fullName evidence="14">Heart development protein with EGF like domains 1</fullName>
    </submittedName>
</protein>
<evidence type="ECO:0000256" key="11">
    <source>
        <dbReference type="SAM" id="Phobius"/>
    </source>
</evidence>
<dbReference type="Pfam" id="PF07645">
    <property type="entry name" value="EGF_CA"/>
    <property type="match status" value="1"/>
</dbReference>
<evidence type="ECO:0000313" key="14">
    <source>
        <dbReference type="Ensembl" id="ENSFTIP00000002192.1"/>
    </source>
</evidence>
<organism evidence="14 15">
    <name type="scientific">Falco tinnunculus</name>
    <name type="common">Common kestrel</name>
    <dbReference type="NCBI Taxonomy" id="100819"/>
    <lineage>
        <taxon>Eukaryota</taxon>
        <taxon>Metazoa</taxon>
        <taxon>Chordata</taxon>
        <taxon>Craniata</taxon>
        <taxon>Vertebrata</taxon>
        <taxon>Euteleostomi</taxon>
        <taxon>Archelosauria</taxon>
        <taxon>Archosauria</taxon>
        <taxon>Dinosauria</taxon>
        <taxon>Saurischia</taxon>
        <taxon>Theropoda</taxon>
        <taxon>Coelurosauria</taxon>
        <taxon>Aves</taxon>
        <taxon>Neognathae</taxon>
        <taxon>Neoaves</taxon>
        <taxon>Telluraves</taxon>
        <taxon>Australaves</taxon>
        <taxon>Falconiformes</taxon>
        <taxon>Falconidae</taxon>
        <taxon>Falco</taxon>
    </lineage>
</organism>
<feature type="region of interest" description="Disordered" evidence="10">
    <location>
        <begin position="220"/>
        <end position="624"/>
    </location>
</feature>
<evidence type="ECO:0000256" key="7">
    <source>
        <dbReference type="ARBA" id="ARBA00023157"/>
    </source>
</evidence>
<dbReference type="PANTHER" id="PTHR24037:SF3">
    <property type="entry name" value="PROTEIN HEG HOMOLOG 1"/>
    <property type="match status" value="1"/>
</dbReference>
<dbReference type="Gene3D" id="2.10.25.10">
    <property type="entry name" value="Laminin"/>
    <property type="match status" value="1"/>
</dbReference>
<keyword evidence="3 9" id="KW-0245">EGF-like domain</keyword>
<feature type="compositionally biased region" description="Low complexity" evidence="10">
    <location>
        <begin position="1022"/>
        <end position="1042"/>
    </location>
</feature>
<keyword evidence="15" id="KW-1185">Reference proteome</keyword>
<reference evidence="14" key="2">
    <citation type="submission" date="2025-09" db="UniProtKB">
        <authorList>
            <consortium name="Ensembl"/>
        </authorList>
    </citation>
    <scope>IDENTIFICATION</scope>
</reference>
<feature type="compositionally biased region" description="Pro residues" evidence="10">
    <location>
        <begin position="29"/>
        <end position="40"/>
    </location>
</feature>
<feature type="compositionally biased region" description="Low complexity" evidence="10">
    <location>
        <begin position="281"/>
        <end position="294"/>
    </location>
</feature>
<reference evidence="14" key="1">
    <citation type="submission" date="2025-08" db="UniProtKB">
        <authorList>
            <consortium name="Ensembl"/>
        </authorList>
    </citation>
    <scope>IDENTIFICATION</scope>
</reference>
<dbReference type="CDD" id="cd00054">
    <property type="entry name" value="EGF_CA"/>
    <property type="match status" value="1"/>
</dbReference>
<feature type="region of interest" description="Disordered" evidence="10">
    <location>
        <begin position="629"/>
        <end position="648"/>
    </location>
</feature>
<evidence type="ECO:0000256" key="9">
    <source>
        <dbReference type="PROSITE-ProRule" id="PRU00076"/>
    </source>
</evidence>
<feature type="compositionally biased region" description="Low complexity" evidence="10">
    <location>
        <begin position="1394"/>
        <end position="1405"/>
    </location>
</feature>
<feature type="transmembrane region" description="Helical" evidence="11">
    <location>
        <begin position="1812"/>
        <end position="1837"/>
    </location>
</feature>
<dbReference type="InterPro" id="IPR000742">
    <property type="entry name" value="EGF"/>
</dbReference>
<dbReference type="Proteomes" id="UP000694562">
    <property type="component" value="Unplaced"/>
</dbReference>
<keyword evidence="8" id="KW-0325">Glycoprotein</keyword>
<dbReference type="OrthoDB" id="9946171at2759"/>
<evidence type="ECO:0000256" key="4">
    <source>
        <dbReference type="ARBA" id="ARBA00022729"/>
    </source>
</evidence>
<keyword evidence="7" id="KW-1015">Disulfide bond</keyword>
<keyword evidence="2" id="KW-1003">Cell membrane</keyword>
<feature type="region of interest" description="Disordered" evidence="10">
    <location>
        <begin position="1017"/>
        <end position="1055"/>
    </location>
</feature>
<feature type="compositionally biased region" description="Polar residues" evidence="10">
    <location>
        <begin position="696"/>
        <end position="717"/>
    </location>
</feature>
<feature type="region of interest" description="Disordered" evidence="10">
    <location>
        <begin position="1282"/>
        <end position="1323"/>
    </location>
</feature>
<evidence type="ECO:0000256" key="2">
    <source>
        <dbReference type="ARBA" id="ARBA00022475"/>
    </source>
</evidence>
<feature type="signal peptide" evidence="12">
    <location>
        <begin position="1"/>
        <end position="20"/>
    </location>
</feature>
<feature type="compositionally biased region" description="Polar residues" evidence="10">
    <location>
        <begin position="588"/>
        <end position="624"/>
    </location>
</feature>
<dbReference type="GO" id="GO:0007507">
    <property type="term" value="P:heart development"/>
    <property type="evidence" value="ECO:0007669"/>
    <property type="project" value="TreeGrafter"/>
</dbReference>
<feature type="compositionally biased region" description="Polar residues" evidence="10">
    <location>
        <begin position="449"/>
        <end position="464"/>
    </location>
</feature>
<feature type="region of interest" description="Disordered" evidence="10">
    <location>
        <begin position="24"/>
        <end position="79"/>
    </location>
</feature>
<evidence type="ECO:0000256" key="1">
    <source>
        <dbReference type="ARBA" id="ARBA00004236"/>
    </source>
</evidence>
<dbReference type="InterPro" id="IPR000152">
    <property type="entry name" value="EGF-type_Asp/Asn_hydroxyl_site"/>
</dbReference>
<feature type="compositionally biased region" description="Polar residues" evidence="10">
    <location>
        <begin position="533"/>
        <end position="564"/>
    </location>
</feature>
<dbReference type="GO" id="GO:0005509">
    <property type="term" value="F:calcium ion binding"/>
    <property type="evidence" value="ECO:0007669"/>
    <property type="project" value="InterPro"/>
</dbReference>
<dbReference type="PROSITE" id="PS01186">
    <property type="entry name" value="EGF_2"/>
    <property type="match status" value="1"/>
</dbReference>
<feature type="compositionally biased region" description="Polar residues" evidence="10">
    <location>
        <begin position="828"/>
        <end position="848"/>
    </location>
</feature>
<accession>A0A8C4TUE9</accession>
<keyword evidence="4 12" id="KW-0732">Signal</keyword>
<feature type="compositionally biased region" description="Polar residues" evidence="10">
    <location>
        <begin position="1494"/>
        <end position="1503"/>
    </location>
</feature>
<evidence type="ECO:0000259" key="13">
    <source>
        <dbReference type="PROSITE" id="PS50026"/>
    </source>
</evidence>
<dbReference type="PROSITE" id="PS50026">
    <property type="entry name" value="EGF_3"/>
    <property type="match status" value="1"/>
</dbReference>
<feature type="region of interest" description="Disordered" evidence="10">
    <location>
        <begin position="1494"/>
        <end position="1591"/>
    </location>
</feature>
<feature type="chain" id="PRO_5034976924" evidence="12">
    <location>
        <begin position="21"/>
        <end position="1945"/>
    </location>
</feature>
<comment type="subcellular location">
    <subcellularLocation>
        <location evidence="1">Cell membrane</location>
    </subcellularLocation>
</comment>
<dbReference type="Ensembl" id="ENSFTIT00000002308.1">
    <property type="protein sequence ID" value="ENSFTIP00000002192.1"/>
    <property type="gene ID" value="ENSFTIG00000001534.1"/>
</dbReference>
<dbReference type="InterPro" id="IPR009030">
    <property type="entry name" value="Growth_fac_rcpt_cys_sf"/>
</dbReference>
<evidence type="ECO:0000256" key="12">
    <source>
        <dbReference type="SAM" id="SignalP"/>
    </source>
</evidence>
<feature type="compositionally biased region" description="Polar residues" evidence="10">
    <location>
        <begin position="867"/>
        <end position="895"/>
    </location>
</feature>
<dbReference type="PANTHER" id="PTHR24037">
    <property type="entry name" value="HEART DEVELOPMENT PROTEIN WITH EGF-LIKE DOMAINS 1"/>
    <property type="match status" value="1"/>
</dbReference>
<dbReference type="OMA" id="IWETECT"/>
<dbReference type="SMART" id="SM00181">
    <property type="entry name" value="EGF"/>
    <property type="match status" value="2"/>
</dbReference>
<keyword evidence="5" id="KW-0677">Repeat</keyword>
<evidence type="ECO:0000256" key="3">
    <source>
        <dbReference type="ARBA" id="ARBA00022536"/>
    </source>
</evidence>
<feature type="region of interest" description="Disordered" evidence="10">
    <location>
        <begin position="1370"/>
        <end position="1405"/>
    </location>
</feature>
<feature type="compositionally biased region" description="Polar residues" evidence="10">
    <location>
        <begin position="750"/>
        <end position="760"/>
    </location>
</feature>
<dbReference type="SMART" id="SM00179">
    <property type="entry name" value="EGF_CA"/>
    <property type="match status" value="1"/>
</dbReference>
<dbReference type="SUPFAM" id="SSF57184">
    <property type="entry name" value="Growth factor receptor domain"/>
    <property type="match status" value="1"/>
</dbReference>
<comment type="caution">
    <text evidence="9">Lacks conserved residue(s) required for the propagation of feature annotation.</text>
</comment>
<feature type="region of interest" description="Disordered" evidence="10">
    <location>
        <begin position="110"/>
        <end position="176"/>
    </location>
</feature>
<evidence type="ECO:0000256" key="8">
    <source>
        <dbReference type="ARBA" id="ARBA00023180"/>
    </source>
</evidence>
<feature type="compositionally biased region" description="Low complexity" evidence="10">
    <location>
        <begin position="415"/>
        <end position="425"/>
    </location>
</feature>
<dbReference type="InterPro" id="IPR001881">
    <property type="entry name" value="EGF-like_Ca-bd_dom"/>
</dbReference>
<feature type="compositionally biased region" description="Low complexity" evidence="10">
    <location>
        <begin position="1548"/>
        <end position="1582"/>
    </location>
</feature>
<proteinExistence type="predicted"/>
<feature type="compositionally biased region" description="Low complexity" evidence="10">
    <location>
        <begin position="909"/>
        <end position="922"/>
    </location>
</feature>
<feature type="region of interest" description="Disordered" evidence="10">
    <location>
        <begin position="694"/>
        <end position="717"/>
    </location>
</feature>
<feature type="compositionally biased region" description="Low complexity" evidence="10">
    <location>
        <begin position="853"/>
        <end position="862"/>
    </location>
</feature>
<evidence type="ECO:0000256" key="5">
    <source>
        <dbReference type="ARBA" id="ARBA00022737"/>
    </source>
</evidence>
<feature type="compositionally biased region" description="Low complexity" evidence="10">
    <location>
        <begin position="1293"/>
        <end position="1323"/>
    </location>
</feature>
<keyword evidence="11" id="KW-0812">Transmembrane</keyword>
<dbReference type="GO" id="GO:0005886">
    <property type="term" value="C:plasma membrane"/>
    <property type="evidence" value="ECO:0007669"/>
    <property type="project" value="UniProtKB-SubCell"/>
</dbReference>
<keyword evidence="6 11" id="KW-0472">Membrane</keyword>
<feature type="compositionally biased region" description="Low complexity" evidence="10">
    <location>
        <begin position="250"/>
        <end position="261"/>
    </location>
</feature>
<keyword evidence="11" id="KW-1133">Transmembrane helix</keyword>
<feature type="region of interest" description="Disordered" evidence="10">
    <location>
        <begin position="1179"/>
        <end position="1223"/>
    </location>
</feature>
<evidence type="ECO:0000256" key="6">
    <source>
        <dbReference type="ARBA" id="ARBA00023136"/>
    </source>
</evidence>
<sequence length="1945" mass="199926">MPAACILLLLLGLGLVPAAGSLPLASPRRLPPPPPPPPPSRSRLGRPCSPPAAGHAGSPVIESSHQARSSDTEMRTSGALADSMELVTVLAGSRERALLPTRHSVVPAASKVVGHIGPPSSDGDVTPPGAGPPESPSAGTDTHPPACSHPPAAGSQHHAAGSQERGKRALASPSTPAAAKGTLLVLAAVTTDLPERTLGRRPGAWEVTGFDNSMRTVLLPSSTETHHPGTGGPSRPVSGWVGTELPGSPPTGTAATSPSPSGSGGGTLQPLPSTPLPGSPEQPQASPQASSTQPGANHIMLHPRDVTGDYTSPSLTASPAMDSTFGAAGHSIRAAEDPRSGVRRTAPGSAAQPLALKPSSVAPAWGRFPRPSMEHQLASSHPASESTAAGELAIGSSYEPSKISATEGRVSDFPAASTSVSTTATKDGGRTLRSLPAGTRLADGAEIATSGTEIMDSSNQTWSPGMSLGAQGGGGRGTTDLLLTDSPSASESASMTSSSNYEPKNIPAAAEATLRLDTQDADMPSVPAGAPGSHTSGHTASVASDFVTSTKPTRSLGRTFSSLGARTHHPNSSREDTDLLSPPGEPLLTSSLSASENTSRGVRSNHQAVNSSATEKNPLASSPTSVFISATATGSGRPPRSATGSSWWAAEVSTPSTGTYRTLGTIQPSSVSSVRDTYEVRGPREIMDFTERVADSSLTHSHSPSEGPSPATGSSHVSLSILSTERRTYFPTNSTSVSTAATKGGGRTLRSLSASTRLAQTTEISTTGTETISSPDHTSSSLGAQGGAGRGATVSSTDLLLTSSPTASESTSPEGASATGGRLPDAPLTSTPRSVITTSGGERSTAPMSDTRAASSMAGSSAPAPPHTSSMDVVLLPSSSAAEPGRQSNASQSSAGPGELPTKPLPAFSPRISVPSPSPSASERGRRVSGAPTETVYVSTTLSSHKKETSQAVASRGTWGTTAESPMSHPDTAEESHTSPLLSSTAWPGEGHVSSGRAGYPEPKVTISSRVSTYFSATGEPSTVGSSHHSLSSLSAKESVSSPVTGPAYGTSTSAGGVERMLHSVSDDALAGAMEHSTSYAETASSPGSAQLVAVEQSGTANASASSVGFTGFATETLFTHSSKIPTDSSFQNDLTGFSSSHQPVSSVDAEKRTSVSHTDGTYISTTYTRGGERTLLSISNSSTSAESSESSTFFTEISNPSDSSKSSAAQGRGGNVSSDGSFIEPSTEPLLVHSSKLLTSASAGSVQNTTLFNTDSELLTTGPSSLSSSALPASSSLSLLHHLPSSTPPPTDLFTSSESSEPLSPSVMASSPPLQALSSSLPTSSSLSPSYSLASLLPLFSSPTSISQSNDSDQASTSVATAVVRQVPSTAAVAGSSPRGTNKHNVMRQPQNSTTFTSSGSSFPTVPMEQLGGRIVSMSTPVTVKETASLGATTAQGGSFGKATPLLTMANDASRSGPTEAPLSSSPSATNHSIIVPAVAQTTVKPPVLTTVASHQPTSGDASTVKDHSAQTPTATKHMYTTGESTEAVDPTTARPHKVTEENTPVTSSSEAPATSKTTATTVTTLAATKPTTIPPSSSTTGLRMSSPAPDVDKCLSNPCPALATCNNTRGSYICQCPLGYELEKGKCNLVRIFIGQVPLKLNITHGKYTELPHIEGEILAMLNASLSGLPGYHHSTVKVTRETNFVHVSVQSTFSLASNVTFYDVVSSVKSYIRACKSPTEACQFISSLKPLHRVGSLCKQKDPECDKETSECTDFDGVALCQCKSGYFKYNKMDHSCRACEDGYKLENETCVSCPFGLGGFNCGNPYQLITVVIAAAGGGLLLIMGIALIVTCCRKNKNDISKLIFKSGDFQMSPYAEYPKNPRTQEWGRETIEMQENGSTKNLLQMTDVYYSPTGLRNPELERNGLYPPYTGLPGSRHSCIYPGQYNPSFISDETRRRDYF</sequence>
<feature type="compositionally biased region" description="Low complexity" evidence="10">
    <location>
        <begin position="795"/>
        <end position="814"/>
    </location>
</feature>
<feature type="region of interest" description="Disordered" evidence="10">
    <location>
        <begin position="733"/>
        <end position="1003"/>
    </location>
</feature>
<dbReference type="InterPro" id="IPR049883">
    <property type="entry name" value="NOTCH1_EGF-like"/>
</dbReference>
<feature type="compositionally biased region" description="Polar residues" evidence="10">
    <location>
        <begin position="1135"/>
        <end position="1146"/>
    </location>
</feature>
<name>A0A8C4TUE9_FALTI</name>
<feature type="compositionally biased region" description="Polar residues" evidence="10">
    <location>
        <begin position="377"/>
        <end position="387"/>
    </location>
</feature>
<dbReference type="PROSITE" id="PS00010">
    <property type="entry name" value="ASX_HYDROXYL"/>
    <property type="match status" value="1"/>
</dbReference>